<evidence type="ECO:0000313" key="5">
    <source>
        <dbReference type="EMBL" id="RKN39720.1"/>
    </source>
</evidence>
<dbReference type="PANTHER" id="PTHR30146:SF153">
    <property type="entry name" value="LACTOSE OPERON REPRESSOR"/>
    <property type="match status" value="1"/>
</dbReference>
<dbReference type="GO" id="GO:0003700">
    <property type="term" value="F:DNA-binding transcription factor activity"/>
    <property type="evidence" value="ECO:0007669"/>
    <property type="project" value="TreeGrafter"/>
</dbReference>
<comment type="caution">
    <text evidence="5">The sequence shown here is derived from an EMBL/GenBank/DDBJ whole genome shotgun (WGS) entry which is preliminary data.</text>
</comment>
<evidence type="ECO:0000256" key="1">
    <source>
        <dbReference type="ARBA" id="ARBA00023015"/>
    </source>
</evidence>
<gene>
    <name evidence="5" type="ORF">D7294_19955</name>
</gene>
<evidence type="ECO:0000259" key="4">
    <source>
        <dbReference type="PROSITE" id="PS50932"/>
    </source>
</evidence>
<dbReference type="CDD" id="cd01392">
    <property type="entry name" value="HTH_LacI"/>
    <property type="match status" value="1"/>
</dbReference>
<dbReference type="OrthoDB" id="3227375at2"/>
<organism evidence="5 6">
    <name type="scientific">Streptomyces hoynatensis</name>
    <dbReference type="NCBI Taxonomy" id="1141874"/>
    <lineage>
        <taxon>Bacteria</taxon>
        <taxon>Bacillati</taxon>
        <taxon>Actinomycetota</taxon>
        <taxon>Actinomycetes</taxon>
        <taxon>Kitasatosporales</taxon>
        <taxon>Streptomycetaceae</taxon>
        <taxon>Streptomyces</taxon>
    </lineage>
</organism>
<dbReference type="EMBL" id="RBAL01000012">
    <property type="protein sequence ID" value="RKN39720.1"/>
    <property type="molecule type" value="Genomic_DNA"/>
</dbReference>
<keyword evidence="6" id="KW-1185">Reference proteome</keyword>
<dbReference type="Pfam" id="PF00356">
    <property type="entry name" value="LacI"/>
    <property type="match status" value="1"/>
</dbReference>
<keyword evidence="3" id="KW-0804">Transcription</keyword>
<dbReference type="Proteomes" id="UP000272474">
    <property type="component" value="Unassembled WGS sequence"/>
</dbReference>
<dbReference type="InterPro" id="IPR000843">
    <property type="entry name" value="HTH_LacI"/>
</dbReference>
<dbReference type="Gene3D" id="1.10.260.40">
    <property type="entry name" value="lambda repressor-like DNA-binding domains"/>
    <property type="match status" value="1"/>
</dbReference>
<evidence type="ECO:0000313" key="6">
    <source>
        <dbReference type="Proteomes" id="UP000272474"/>
    </source>
</evidence>
<dbReference type="SUPFAM" id="SSF47413">
    <property type="entry name" value="lambda repressor-like DNA-binding domains"/>
    <property type="match status" value="1"/>
</dbReference>
<keyword evidence="2" id="KW-0238">DNA-binding</keyword>
<dbReference type="Gene3D" id="3.40.50.2300">
    <property type="match status" value="2"/>
</dbReference>
<accession>A0A3A9YUW3</accession>
<protein>
    <submittedName>
        <fullName evidence="5">LacI family transcriptional regulator</fullName>
    </submittedName>
</protein>
<keyword evidence="1" id="KW-0805">Transcription regulation</keyword>
<feature type="domain" description="HTH lacI-type" evidence="4">
    <location>
        <begin position="19"/>
        <end position="73"/>
    </location>
</feature>
<sequence>MTTTGGFGAGGVAEGSEPPTLAQLAELAGTSVATVSKVVNGRSEVAPATRARVEELIRERGYRRQKKAANRAALVELVFHELEGAYAMEIIKGVGAVARRHGLAVVLSESQGRHVPGRGWAEGVMRRRPTGVIAVFSELTADQSHQLAGRGIPTVLVDPTGEPGHAFPSVGAGNWNGGLLAVRHLLALGHRRIAIVTGPADVLSSRARLDGYRAALDAAGVPVDPALVREGDFHVADGLRHARALLALPEPPTAVFACNDLQALGVYRAAHEAGLRVPGDLSVVGFDDLPAAEWAVPSLTTVRQPLSDMGAAAVTMIVALARGEALPQERVELPTTLITRASTAAPPRR</sequence>
<dbReference type="RefSeq" id="WP_120681710.1">
    <property type="nucleotide sequence ID" value="NZ_RBAL01000012.1"/>
</dbReference>
<dbReference type="GO" id="GO:0000976">
    <property type="term" value="F:transcription cis-regulatory region binding"/>
    <property type="evidence" value="ECO:0007669"/>
    <property type="project" value="TreeGrafter"/>
</dbReference>
<name>A0A3A9YUW3_9ACTN</name>
<evidence type="ECO:0000256" key="2">
    <source>
        <dbReference type="ARBA" id="ARBA00023125"/>
    </source>
</evidence>
<dbReference type="Pfam" id="PF13377">
    <property type="entry name" value="Peripla_BP_3"/>
    <property type="match status" value="1"/>
</dbReference>
<dbReference type="InterPro" id="IPR028082">
    <property type="entry name" value="Peripla_BP_I"/>
</dbReference>
<dbReference type="CDD" id="cd06296">
    <property type="entry name" value="PBP1_CatR-like"/>
    <property type="match status" value="1"/>
</dbReference>
<dbReference type="PANTHER" id="PTHR30146">
    <property type="entry name" value="LACI-RELATED TRANSCRIPTIONAL REPRESSOR"/>
    <property type="match status" value="1"/>
</dbReference>
<evidence type="ECO:0000256" key="3">
    <source>
        <dbReference type="ARBA" id="ARBA00023163"/>
    </source>
</evidence>
<dbReference type="PROSITE" id="PS50932">
    <property type="entry name" value="HTH_LACI_2"/>
    <property type="match status" value="1"/>
</dbReference>
<dbReference type="InterPro" id="IPR010982">
    <property type="entry name" value="Lambda_DNA-bd_dom_sf"/>
</dbReference>
<dbReference type="InterPro" id="IPR046335">
    <property type="entry name" value="LacI/GalR-like_sensor"/>
</dbReference>
<proteinExistence type="predicted"/>
<dbReference type="AlphaFoldDB" id="A0A3A9YUW3"/>
<dbReference type="SMART" id="SM00354">
    <property type="entry name" value="HTH_LACI"/>
    <property type="match status" value="1"/>
</dbReference>
<reference evidence="5 6" key="1">
    <citation type="journal article" date="2014" name="Int. J. Syst. Evol. Microbiol.">
        <title>Streptomyces hoynatensis sp. nov., isolated from deep marine sediment.</title>
        <authorList>
            <person name="Veyisoglu A."/>
            <person name="Sahin N."/>
        </authorList>
    </citation>
    <scope>NUCLEOTIDE SEQUENCE [LARGE SCALE GENOMIC DNA]</scope>
    <source>
        <strain evidence="5 6">KCTC 29097</strain>
    </source>
</reference>
<dbReference type="SUPFAM" id="SSF53822">
    <property type="entry name" value="Periplasmic binding protein-like I"/>
    <property type="match status" value="1"/>
</dbReference>